<dbReference type="Pfam" id="PF06299">
    <property type="entry name" value="DUF1045"/>
    <property type="match status" value="1"/>
</dbReference>
<evidence type="ECO:0000313" key="2">
    <source>
        <dbReference type="Proteomes" id="UP000192455"/>
    </source>
</evidence>
<gene>
    <name evidence="1" type="ORF">SAMN05421849_0830</name>
</gene>
<sequence length="241" mass="26426">MPPFRRYAVYVLPDPARAPWARLATAWLGRDVLQDVSLAHPDWPALPRPPAEITARPRRYGLHATIRAPFRPARGVDETTLCADLRALAARLAPVGVQGLRLAPLGRFLALVPGPEGGTQATALSDLAAEVVRGFDHLRAPEDAADLARRRGAGLDARGEELLQRWGYPHVMERFRFHITLTERLARNDLAAVHEVLSARLGPLLPARFTVDTLWLLGEDSAGLFHPVCPAPLGRPRASLD</sequence>
<dbReference type="RefSeq" id="WP_076647778.1">
    <property type="nucleotide sequence ID" value="NZ_FTPS01000001.1"/>
</dbReference>
<dbReference type="PIRSF" id="PIRSF033328">
    <property type="entry name" value="Phest_Mll4975"/>
    <property type="match status" value="1"/>
</dbReference>
<protein>
    <recommendedName>
        <fullName evidence="3">Phosphonate metabolism protein</fullName>
    </recommendedName>
</protein>
<dbReference type="Gene3D" id="3.90.1140.10">
    <property type="entry name" value="Cyclic phosphodiesterase"/>
    <property type="match status" value="1"/>
</dbReference>
<dbReference type="EMBL" id="FTPS01000001">
    <property type="protein sequence ID" value="SIT77851.1"/>
    <property type="molecule type" value="Genomic_DNA"/>
</dbReference>
<dbReference type="OrthoDB" id="4954742at2"/>
<accession>A0A1R3WI54</accession>
<organism evidence="1 2">
    <name type="scientific">Pontibaca methylaminivorans</name>
    <dbReference type="NCBI Taxonomy" id="515897"/>
    <lineage>
        <taxon>Bacteria</taxon>
        <taxon>Pseudomonadati</taxon>
        <taxon>Pseudomonadota</taxon>
        <taxon>Alphaproteobacteria</taxon>
        <taxon>Rhodobacterales</taxon>
        <taxon>Roseobacteraceae</taxon>
        <taxon>Pontibaca</taxon>
    </lineage>
</organism>
<keyword evidence="2" id="KW-1185">Reference proteome</keyword>
<evidence type="ECO:0000313" key="1">
    <source>
        <dbReference type="EMBL" id="SIT77851.1"/>
    </source>
</evidence>
<dbReference type="Proteomes" id="UP000192455">
    <property type="component" value="Unassembled WGS sequence"/>
</dbReference>
<name>A0A1R3WI54_9RHOB</name>
<evidence type="ECO:0008006" key="3">
    <source>
        <dbReference type="Google" id="ProtNLM"/>
    </source>
</evidence>
<dbReference type="InterPro" id="IPR009389">
    <property type="entry name" value="DUF1045"/>
</dbReference>
<dbReference type="STRING" id="515897.SAMN05421849_0830"/>
<proteinExistence type="predicted"/>
<reference evidence="1 2" key="1">
    <citation type="submission" date="2017-01" db="EMBL/GenBank/DDBJ databases">
        <authorList>
            <person name="Mah S.A."/>
            <person name="Swanson W.J."/>
            <person name="Moy G.W."/>
            <person name="Vacquier V.D."/>
        </authorList>
    </citation>
    <scope>NUCLEOTIDE SEQUENCE [LARGE SCALE GENOMIC DNA]</scope>
    <source>
        <strain evidence="1 2">DSM 21219</strain>
    </source>
</reference>
<dbReference type="AlphaFoldDB" id="A0A1R3WI54"/>